<evidence type="ECO:0000256" key="5">
    <source>
        <dbReference type="ARBA" id="ARBA00022679"/>
    </source>
</evidence>
<evidence type="ECO:0000256" key="4">
    <source>
        <dbReference type="ARBA" id="ARBA00022490"/>
    </source>
</evidence>
<dbReference type="GO" id="GO:0005524">
    <property type="term" value="F:ATP binding"/>
    <property type="evidence" value="ECO:0007669"/>
    <property type="project" value="UniProtKB-KW"/>
</dbReference>
<comment type="similarity">
    <text evidence="2">Belongs to the SUA5 family.</text>
</comment>
<accession>A0A4Q0U6S0</accession>
<reference evidence="13" key="1">
    <citation type="journal article" date="2021" name="PeerJ">
        <title>Extensive microbial diversity within the chicken gut microbiome revealed by metagenomics and culture.</title>
        <authorList>
            <person name="Gilroy R."/>
            <person name="Ravi A."/>
            <person name="Getino M."/>
            <person name="Pursley I."/>
            <person name="Horton D.L."/>
            <person name="Alikhan N.F."/>
            <person name="Baker D."/>
            <person name="Gharbi K."/>
            <person name="Hall N."/>
            <person name="Watson M."/>
            <person name="Adriaenssens E.M."/>
            <person name="Foster-Nyarko E."/>
            <person name="Jarju S."/>
            <person name="Secka A."/>
            <person name="Antonio M."/>
            <person name="Oren A."/>
            <person name="Chaudhuri R.R."/>
            <person name="La Ragione R."/>
            <person name="Hildebrand F."/>
            <person name="Pallen M.J."/>
        </authorList>
    </citation>
    <scope>NUCLEOTIDE SEQUENCE</scope>
    <source>
        <strain evidence="13">4100</strain>
    </source>
</reference>
<evidence type="ECO:0000256" key="8">
    <source>
        <dbReference type="ARBA" id="ARBA00022741"/>
    </source>
</evidence>
<dbReference type="GO" id="GO:0003725">
    <property type="term" value="F:double-stranded RNA binding"/>
    <property type="evidence" value="ECO:0007669"/>
    <property type="project" value="InterPro"/>
</dbReference>
<sequence>MPLTDDLRQAVDTLRRGGIIIYPTDTIWGIGCDATNPDAVARVYRLKQREDSKALITLVSDIAMLERYVADIPDVAYELLDAAVSPLTVIYDRGINLAPNLLAADGSVGIRIPADDYASRLCRMLRRPIVSTSANISGAPSPALFSQITPALLAAADYVAYHRRDDTAPHRASSIIKLSADGQVKIIR</sequence>
<dbReference type="PANTHER" id="PTHR17490">
    <property type="entry name" value="SUA5"/>
    <property type="match status" value="1"/>
</dbReference>
<keyword evidence="7" id="KW-0548">Nucleotidyltransferase</keyword>
<protein>
    <recommendedName>
        <fullName evidence="10">L-threonylcarbamoyladenylate synthase</fullName>
        <ecNumber evidence="3">2.7.7.87</ecNumber>
    </recommendedName>
    <alternativeName>
        <fullName evidence="10">L-threonylcarbamoyladenylate synthase</fullName>
    </alternativeName>
</protein>
<keyword evidence="6" id="KW-0819">tRNA processing</keyword>
<evidence type="ECO:0000256" key="3">
    <source>
        <dbReference type="ARBA" id="ARBA00012584"/>
    </source>
</evidence>
<keyword evidence="4" id="KW-0963">Cytoplasm</keyword>
<dbReference type="GO" id="GO:0005737">
    <property type="term" value="C:cytoplasm"/>
    <property type="evidence" value="ECO:0007669"/>
    <property type="project" value="UniProtKB-SubCell"/>
</dbReference>
<evidence type="ECO:0000313" key="13">
    <source>
        <dbReference type="EMBL" id="HJE38360.1"/>
    </source>
</evidence>
<proteinExistence type="inferred from homology"/>
<evidence type="ECO:0000256" key="1">
    <source>
        <dbReference type="ARBA" id="ARBA00004496"/>
    </source>
</evidence>
<comment type="subcellular location">
    <subcellularLocation>
        <location evidence="1">Cytoplasm</location>
    </subcellularLocation>
</comment>
<dbReference type="GO" id="GO:0000049">
    <property type="term" value="F:tRNA binding"/>
    <property type="evidence" value="ECO:0007669"/>
    <property type="project" value="TreeGrafter"/>
</dbReference>
<gene>
    <name evidence="13" type="ORF">K8V47_01155</name>
</gene>
<dbReference type="InterPro" id="IPR050156">
    <property type="entry name" value="TC-AMP_synthase_SUA5"/>
</dbReference>
<keyword evidence="5" id="KW-0808">Transferase</keyword>
<feature type="domain" description="YrdC-like" evidence="12">
    <location>
        <begin position="4"/>
        <end position="188"/>
    </location>
</feature>
<keyword evidence="8" id="KW-0547">Nucleotide-binding</keyword>
<dbReference type="InterPro" id="IPR017945">
    <property type="entry name" value="DHBP_synth_RibB-like_a/b_dom"/>
</dbReference>
<dbReference type="GO" id="GO:0008033">
    <property type="term" value="P:tRNA processing"/>
    <property type="evidence" value="ECO:0007669"/>
    <property type="project" value="UniProtKB-KW"/>
</dbReference>
<reference evidence="13" key="2">
    <citation type="submission" date="2021-09" db="EMBL/GenBank/DDBJ databases">
        <authorList>
            <person name="Gilroy R."/>
        </authorList>
    </citation>
    <scope>NUCLEOTIDE SEQUENCE</scope>
    <source>
        <strain evidence="13">4100</strain>
    </source>
</reference>
<dbReference type="PANTHER" id="PTHR17490:SF16">
    <property type="entry name" value="THREONYLCARBAMOYL-AMP SYNTHASE"/>
    <property type="match status" value="1"/>
</dbReference>
<dbReference type="SUPFAM" id="SSF55821">
    <property type="entry name" value="YrdC/RibB"/>
    <property type="match status" value="1"/>
</dbReference>
<evidence type="ECO:0000256" key="2">
    <source>
        <dbReference type="ARBA" id="ARBA00007663"/>
    </source>
</evidence>
<dbReference type="EMBL" id="DYXT01000009">
    <property type="protein sequence ID" value="HJE38360.1"/>
    <property type="molecule type" value="Genomic_DNA"/>
</dbReference>
<dbReference type="NCBIfam" id="TIGR00057">
    <property type="entry name" value="L-threonylcarbamoyladenylate synthase"/>
    <property type="match status" value="1"/>
</dbReference>
<name>A0A4Q0U6S0_9BACT</name>
<dbReference type="EC" id="2.7.7.87" evidence="3"/>
<dbReference type="PROSITE" id="PS51163">
    <property type="entry name" value="YRDC"/>
    <property type="match status" value="1"/>
</dbReference>
<evidence type="ECO:0000256" key="6">
    <source>
        <dbReference type="ARBA" id="ARBA00022694"/>
    </source>
</evidence>
<evidence type="ECO:0000313" key="14">
    <source>
        <dbReference type="Proteomes" id="UP000711407"/>
    </source>
</evidence>
<dbReference type="AlphaFoldDB" id="A0A4Q0U6S0"/>
<dbReference type="GO" id="GO:0061710">
    <property type="term" value="F:L-threonylcarbamoyladenylate synthase"/>
    <property type="evidence" value="ECO:0007669"/>
    <property type="project" value="UniProtKB-EC"/>
</dbReference>
<evidence type="ECO:0000256" key="10">
    <source>
        <dbReference type="ARBA" id="ARBA00029774"/>
    </source>
</evidence>
<evidence type="ECO:0000256" key="9">
    <source>
        <dbReference type="ARBA" id="ARBA00022840"/>
    </source>
</evidence>
<dbReference type="InterPro" id="IPR006070">
    <property type="entry name" value="Sua5-like_dom"/>
</dbReference>
<dbReference type="Pfam" id="PF01300">
    <property type="entry name" value="Sua5_yciO_yrdC"/>
    <property type="match status" value="1"/>
</dbReference>
<keyword evidence="9" id="KW-0067">ATP-binding</keyword>
<dbReference type="Proteomes" id="UP000711407">
    <property type="component" value="Unassembled WGS sequence"/>
</dbReference>
<comment type="caution">
    <text evidence="13">The sequence shown here is derived from an EMBL/GenBank/DDBJ whole genome shotgun (WGS) entry which is preliminary data.</text>
</comment>
<dbReference type="GO" id="GO:0006450">
    <property type="term" value="P:regulation of translational fidelity"/>
    <property type="evidence" value="ECO:0007669"/>
    <property type="project" value="TreeGrafter"/>
</dbReference>
<organism evidence="13 14">
    <name type="scientific">Candidatus Amulumruptor caecigallinarius</name>
    <dbReference type="NCBI Taxonomy" id="2109911"/>
    <lineage>
        <taxon>Bacteria</taxon>
        <taxon>Pseudomonadati</taxon>
        <taxon>Bacteroidota</taxon>
        <taxon>Bacteroidia</taxon>
        <taxon>Bacteroidales</taxon>
        <taxon>Muribaculaceae</taxon>
        <taxon>Candidatus Amulumruptor</taxon>
    </lineage>
</organism>
<evidence type="ECO:0000256" key="11">
    <source>
        <dbReference type="ARBA" id="ARBA00048366"/>
    </source>
</evidence>
<evidence type="ECO:0000256" key="7">
    <source>
        <dbReference type="ARBA" id="ARBA00022695"/>
    </source>
</evidence>
<evidence type="ECO:0000259" key="12">
    <source>
        <dbReference type="PROSITE" id="PS51163"/>
    </source>
</evidence>
<comment type="catalytic activity">
    <reaction evidence="11">
        <text>L-threonine + hydrogencarbonate + ATP = L-threonylcarbamoyladenylate + diphosphate + H2O</text>
        <dbReference type="Rhea" id="RHEA:36407"/>
        <dbReference type="ChEBI" id="CHEBI:15377"/>
        <dbReference type="ChEBI" id="CHEBI:17544"/>
        <dbReference type="ChEBI" id="CHEBI:30616"/>
        <dbReference type="ChEBI" id="CHEBI:33019"/>
        <dbReference type="ChEBI" id="CHEBI:57926"/>
        <dbReference type="ChEBI" id="CHEBI:73682"/>
        <dbReference type="EC" id="2.7.7.87"/>
    </reaction>
</comment>
<dbReference type="Gene3D" id="3.90.870.10">
    <property type="entry name" value="DHBP synthase"/>
    <property type="match status" value="1"/>
</dbReference>